<feature type="non-terminal residue" evidence="2">
    <location>
        <position position="1"/>
    </location>
</feature>
<reference evidence="2 3" key="1">
    <citation type="journal article" date="2023" name="Sci. Data">
        <title>Genome assembly of the Korean intertidal mud-creeper Batillaria attramentaria.</title>
        <authorList>
            <person name="Patra A.K."/>
            <person name="Ho P.T."/>
            <person name="Jun S."/>
            <person name="Lee S.J."/>
            <person name="Kim Y."/>
            <person name="Won Y.J."/>
        </authorList>
    </citation>
    <scope>NUCLEOTIDE SEQUENCE [LARGE SCALE GENOMIC DNA]</scope>
    <source>
        <strain evidence="2">Wonlab-2016</strain>
    </source>
</reference>
<proteinExistence type="predicted"/>
<organism evidence="2 3">
    <name type="scientific">Batillaria attramentaria</name>
    <dbReference type="NCBI Taxonomy" id="370345"/>
    <lineage>
        <taxon>Eukaryota</taxon>
        <taxon>Metazoa</taxon>
        <taxon>Spiralia</taxon>
        <taxon>Lophotrochozoa</taxon>
        <taxon>Mollusca</taxon>
        <taxon>Gastropoda</taxon>
        <taxon>Caenogastropoda</taxon>
        <taxon>Sorbeoconcha</taxon>
        <taxon>Cerithioidea</taxon>
        <taxon>Batillariidae</taxon>
        <taxon>Batillaria</taxon>
    </lineage>
</organism>
<dbReference type="EMBL" id="JACVVK020000032">
    <property type="protein sequence ID" value="KAK7501240.1"/>
    <property type="molecule type" value="Genomic_DNA"/>
</dbReference>
<keyword evidence="3" id="KW-1185">Reference proteome</keyword>
<dbReference type="AlphaFoldDB" id="A0ABD0LPU7"/>
<dbReference type="Gene3D" id="2.60.120.40">
    <property type="match status" value="1"/>
</dbReference>
<accession>A0ABD0LPU7</accession>
<name>A0ABD0LPU7_9CAEN</name>
<evidence type="ECO:0000313" key="3">
    <source>
        <dbReference type="Proteomes" id="UP001519460"/>
    </source>
</evidence>
<dbReference type="SUPFAM" id="SSF49842">
    <property type="entry name" value="TNF-like"/>
    <property type="match status" value="1"/>
</dbReference>
<sequence>VAATSVSFQAWREETADCVYHRYCTLHVHSYGEIVLFQHIISNEGNGFNNVTGVFRVPDSGTYAFFVSLVTNGAVGLSVDNSIVSAYYTTVPGNFTAGTLHATMPLRHGQTVSVRSVKDGTVIYHSAPFEFVFSGVLVRVSEPWWPQGSSRM</sequence>
<dbReference type="Pfam" id="PF00386">
    <property type="entry name" value="C1q"/>
    <property type="match status" value="1"/>
</dbReference>
<protein>
    <recommendedName>
        <fullName evidence="1">C1q domain-containing protein</fullName>
    </recommendedName>
</protein>
<comment type="caution">
    <text evidence="2">The sequence shown here is derived from an EMBL/GenBank/DDBJ whole genome shotgun (WGS) entry which is preliminary data.</text>
</comment>
<dbReference type="SMART" id="SM00110">
    <property type="entry name" value="C1Q"/>
    <property type="match status" value="1"/>
</dbReference>
<gene>
    <name evidence="2" type="ORF">BaRGS_00007365</name>
</gene>
<dbReference type="InterPro" id="IPR001073">
    <property type="entry name" value="C1q_dom"/>
</dbReference>
<evidence type="ECO:0000259" key="1">
    <source>
        <dbReference type="PROSITE" id="PS50871"/>
    </source>
</evidence>
<dbReference type="InterPro" id="IPR008983">
    <property type="entry name" value="Tumour_necrosis_fac-like_dom"/>
</dbReference>
<dbReference type="PROSITE" id="PS50871">
    <property type="entry name" value="C1Q"/>
    <property type="match status" value="1"/>
</dbReference>
<dbReference type="Proteomes" id="UP001519460">
    <property type="component" value="Unassembled WGS sequence"/>
</dbReference>
<feature type="domain" description="C1q" evidence="1">
    <location>
        <begin position="13"/>
        <end position="144"/>
    </location>
</feature>
<evidence type="ECO:0000313" key="2">
    <source>
        <dbReference type="EMBL" id="KAK7501240.1"/>
    </source>
</evidence>